<name>A0ABT7Y5H1_9VIBR</name>
<reference evidence="2" key="1">
    <citation type="submission" date="2024-05" db="EMBL/GenBank/DDBJ databases">
        <title>Genome Sequences of Four Agar- Degrading Marine Bacteria.</title>
        <authorList>
            <person name="Phillips E.K."/>
            <person name="Shaffer J.C."/>
            <person name="Henson M.W."/>
            <person name="Temperton B."/>
            <person name="Thrash C.J."/>
            <person name="Martin M.O."/>
        </authorList>
    </citation>
    <scope>NUCLEOTIDE SEQUENCE</scope>
    <source>
        <strain evidence="2">EKP203</strain>
    </source>
</reference>
<evidence type="ECO:0000313" key="3">
    <source>
        <dbReference type="Proteomes" id="UP001169719"/>
    </source>
</evidence>
<gene>
    <name evidence="2" type="ORF">QWJ08_18195</name>
</gene>
<evidence type="ECO:0000313" key="2">
    <source>
        <dbReference type="EMBL" id="MDN2483277.1"/>
    </source>
</evidence>
<dbReference type="Pfam" id="PF14316">
    <property type="entry name" value="DUF4381"/>
    <property type="match status" value="1"/>
</dbReference>
<keyword evidence="1" id="KW-0812">Transmembrane</keyword>
<feature type="transmembrane region" description="Helical" evidence="1">
    <location>
        <begin position="27"/>
        <end position="46"/>
    </location>
</feature>
<dbReference type="InterPro" id="IPR025489">
    <property type="entry name" value="DUF4381"/>
</dbReference>
<dbReference type="RefSeq" id="WP_289963333.1">
    <property type="nucleotide sequence ID" value="NZ_JAUEOZ010000002.1"/>
</dbReference>
<proteinExistence type="predicted"/>
<keyword evidence="1" id="KW-1133">Transmembrane helix</keyword>
<keyword evidence="1" id="KW-0472">Membrane</keyword>
<organism evidence="2 3">
    <name type="scientific">Vibrio agarivorans</name>
    <dbReference type="NCBI Taxonomy" id="153622"/>
    <lineage>
        <taxon>Bacteria</taxon>
        <taxon>Pseudomonadati</taxon>
        <taxon>Pseudomonadota</taxon>
        <taxon>Gammaproteobacteria</taxon>
        <taxon>Vibrionales</taxon>
        <taxon>Vibrionaceae</taxon>
        <taxon>Vibrio</taxon>
    </lineage>
</organism>
<sequence length="155" mass="17739">MQQPSETLPLKGLHLPEAPSWFPLSPAWWASFAAIAVVTAFTIWLVKRHRAHRVAKNAALKLIVKQTTPSQAMEVVRQVAFSYYDRKQLASLTGEAWYQFLDKELGNTRFEPNSESWQSALYTGKPLPKEIDFIADCEYWIRHALPPKKRGQVSD</sequence>
<dbReference type="EMBL" id="JAUEOZ010000002">
    <property type="protein sequence ID" value="MDN2483277.1"/>
    <property type="molecule type" value="Genomic_DNA"/>
</dbReference>
<dbReference type="Proteomes" id="UP001169719">
    <property type="component" value="Unassembled WGS sequence"/>
</dbReference>
<keyword evidence="3" id="KW-1185">Reference proteome</keyword>
<comment type="caution">
    <text evidence="2">The sequence shown here is derived from an EMBL/GenBank/DDBJ whole genome shotgun (WGS) entry which is preliminary data.</text>
</comment>
<evidence type="ECO:0000256" key="1">
    <source>
        <dbReference type="SAM" id="Phobius"/>
    </source>
</evidence>
<protein>
    <submittedName>
        <fullName evidence="2">DUF4381 domain-containing protein</fullName>
    </submittedName>
</protein>
<accession>A0ABT7Y5H1</accession>